<dbReference type="GO" id="GO:0031418">
    <property type="term" value="F:L-ascorbic acid binding"/>
    <property type="evidence" value="ECO:0007669"/>
    <property type="project" value="InterPro"/>
</dbReference>
<sequence>MFAMAKQKYPPNHQTKKQKRWPFRMDKYMHLQLVLFAAILAMLVPLYHPLDHIQRLIDLTPLGGSDRQLKLPKLETFSPKARFMSYDPLIAHLEDLISYDERQYLLKLAKPLLRKSQVALNNGTKVDSPGRTSSTAFLPKTNAVVNHILERASEFQGYLPVAQMDMQVTAYQPGQQYTAHYDWFPQPNNKIRNRFSTFFAILDADCTNCGTEFPQIRLDTQTLDVRWCKSINCTADYFTSLNVPGHAVFWRNLDPWGRPRQDVLHAGLPALNGTKIGLNIWTEIPVNPEWYPPVEELFPQGETKEQADKAAVDDLKKWEQGGGENQGSQQQVL</sequence>
<evidence type="ECO:0000313" key="9">
    <source>
        <dbReference type="Proteomes" id="UP000660729"/>
    </source>
</evidence>
<evidence type="ECO:0000313" key="8">
    <source>
        <dbReference type="EMBL" id="KAF7185920.1"/>
    </source>
</evidence>
<keyword evidence="5" id="KW-0408">Iron</keyword>
<organism evidence="8 9">
    <name type="scientific">Pseudocercospora fuligena</name>
    <dbReference type="NCBI Taxonomy" id="685502"/>
    <lineage>
        <taxon>Eukaryota</taxon>
        <taxon>Fungi</taxon>
        <taxon>Dikarya</taxon>
        <taxon>Ascomycota</taxon>
        <taxon>Pezizomycotina</taxon>
        <taxon>Dothideomycetes</taxon>
        <taxon>Dothideomycetidae</taxon>
        <taxon>Mycosphaerellales</taxon>
        <taxon>Mycosphaerellaceae</taxon>
        <taxon>Pseudocercospora</taxon>
    </lineage>
</organism>
<evidence type="ECO:0000256" key="1">
    <source>
        <dbReference type="ARBA" id="ARBA00001961"/>
    </source>
</evidence>
<dbReference type="InterPro" id="IPR045054">
    <property type="entry name" value="P4HA-like"/>
</dbReference>
<dbReference type="Gene3D" id="2.60.120.620">
    <property type="entry name" value="q2cbj1_9rhob like domain"/>
    <property type="match status" value="1"/>
</dbReference>
<evidence type="ECO:0000256" key="3">
    <source>
        <dbReference type="ARBA" id="ARBA00022964"/>
    </source>
</evidence>
<feature type="compositionally biased region" description="Basic and acidic residues" evidence="6">
    <location>
        <begin position="302"/>
        <end position="319"/>
    </location>
</feature>
<comment type="caution">
    <text evidence="8">The sequence shown here is derived from an EMBL/GenBank/DDBJ whole genome shotgun (WGS) entry which is preliminary data.</text>
</comment>
<evidence type="ECO:0000256" key="6">
    <source>
        <dbReference type="SAM" id="MobiDB-lite"/>
    </source>
</evidence>
<evidence type="ECO:0000259" key="7">
    <source>
        <dbReference type="SMART" id="SM00702"/>
    </source>
</evidence>
<comment type="cofactor">
    <cofactor evidence="1">
        <name>L-ascorbate</name>
        <dbReference type="ChEBI" id="CHEBI:38290"/>
    </cofactor>
</comment>
<dbReference type="Proteomes" id="UP000660729">
    <property type="component" value="Unassembled WGS sequence"/>
</dbReference>
<dbReference type="GO" id="GO:0004656">
    <property type="term" value="F:procollagen-proline 4-dioxygenase activity"/>
    <property type="evidence" value="ECO:0007669"/>
    <property type="project" value="TreeGrafter"/>
</dbReference>
<dbReference type="Pfam" id="PF13640">
    <property type="entry name" value="2OG-FeII_Oxy_3"/>
    <property type="match status" value="1"/>
</dbReference>
<keyword evidence="3" id="KW-0223">Dioxygenase</keyword>
<gene>
    <name evidence="8" type="ORF">HII31_12793</name>
</gene>
<evidence type="ECO:0000256" key="2">
    <source>
        <dbReference type="ARBA" id="ARBA00022723"/>
    </source>
</evidence>
<keyword evidence="2" id="KW-0479">Metal-binding</keyword>
<accession>A0A8H6VC84</accession>
<dbReference type="InterPro" id="IPR044862">
    <property type="entry name" value="Pro_4_hyd_alph_FE2OG_OXY"/>
</dbReference>
<dbReference type="PANTHER" id="PTHR10869:SF242">
    <property type="entry name" value="PROLYL 4-HYDROXYLASE ALPHA SUBUNIT DOMAIN-CONTAINING PROTEIN"/>
    <property type="match status" value="1"/>
</dbReference>
<feature type="domain" description="Prolyl 4-hydroxylase alpha subunit" evidence="7">
    <location>
        <begin position="88"/>
        <end position="283"/>
    </location>
</feature>
<reference evidence="8" key="1">
    <citation type="submission" date="2020-04" db="EMBL/GenBank/DDBJ databases">
        <title>Draft genome resource of the tomato pathogen Pseudocercospora fuligena.</title>
        <authorList>
            <person name="Zaccaron A."/>
        </authorList>
    </citation>
    <scope>NUCLEOTIDE SEQUENCE</scope>
    <source>
        <strain evidence="8">PF001</strain>
    </source>
</reference>
<evidence type="ECO:0000256" key="5">
    <source>
        <dbReference type="ARBA" id="ARBA00023004"/>
    </source>
</evidence>
<protein>
    <submittedName>
        <fullName evidence="8">Putative prolyl 4-hydroxylase 8</fullName>
    </submittedName>
</protein>
<dbReference type="GO" id="GO:0005783">
    <property type="term" value="C:endoplasmic reticulum"/>
    <property type="evidence" value="ECO:0007669"/>
    <property type="project" value="TreeGrafter"/>
</dbReference>
<keyword evidence="4" id="KW-0560">Oxidoreductase</keyword>
<dbReference type="AlphaFoldDB" id="A0A8H6VC84"/>
<evidence type="ECO:0000256" key="4">
    <source>
        <dbReference type="ARBA" id="ARBA00023002"/>
    </source>
</evidence>
<dbReference type="OrthoDB" id="420380at2759"/>
<dbReference type="InterPro" id="IPR006620">
    <property type="entry name" value="Pro_4_hyd_alph"/>
</dbReference>
<dbReference type="GO" id="GO:0005506">
    <property type="term" value="F:iron ion binding"/>
    <property type="evidence" value="ECO:0007669"/>
    <property type="project" value="InterPro"/>
</dbReference>
<dbReference type="EMBL" id="JABCIY010000306">
    <property type="protein sequence ID" value="KAF7185920.1"/>
    <property type="molecule type" value="Genomic_DNA"/>
</dbReference>
<feature type="region of interest" description="Disordered" evidence="6">
    <location>
        <begin position="299"/>
        <end position="333"/>
    </location>
</feature>
<keyword evidence="9" id="KW-1185">Reference proteome</keyword>
<dbReference type="PANTHER" id="PTHR10869">
    <property type="entry name" value="PROLYL 4-HYDROXYLASE ALPHA SUBUNIT"/>
    <property type="match status" value="1"/>
</dbReference>
<dbReference type="SMART" id="SM00702">
    <property type="entry name" value="P4Hc"/>
    <property type="match status" value="1"/>
</dbReference>
<name>A0A8H6VC84_9PEZI</name>
<proteinExistence type="predicted"/>